<dbReference type="InterPro" id="IPR032710">
    <property type="entry name" value="NTF2-like_dom_sf"/>
</dbReference>
<dbReference type="CDD" id="cd00531">
    <property type="entry name" value="NTF2_like"/>
    <property type="match status" value="1"/>
</dbReference>
<reference evidence="2 5" key="2">
    <citation type="submission" date="2019-04" db="EMBL/GenBank/DDBJ databases">
        <title>Isolation and culture of sulfate reducing bacteria from the cold seep of the South China Sea.</title>
        <authorList>
            <person name="Sun C."/>
            <person name="Liu R."/>
        </authorList>
    </citation>
    <scope>NUCLEOTIDE SEQUENCE [LARGE SCALE GENOMIC DNA]</scope>
    <source>
        <strain evidence="2 5">CS1</strain>
    </source>
</reference>
<sequence length="162" mass="18106">MTRHSHDTQHSSAAGEDTSTVQGPDEVHESGIDVVLARYIRLANRRDLDGLLDLYADSPVISLEGDPMEHDLQTNMRRAVRAWKDVNARFKSVEVESLDIDGDNATVDCVIPSRGRLFAFSKHFNFHKHLELTKNGQGWLIVKDDTRESGIVGRVLKMAGVI</sequence>
<evidence type="ECO:0000313" key="5">
    <source>
        <dbReference type="Proteomes" id="UP000503251"/>
    </source>
</evidence>
<dbReference type="AlphaFoldDB" id="A0A6P1ZIA6"/>
<keyword evidence="5" id="KW-1185">Reference proteome</keyword>
<feature type="region of interest" description="Disordered" evidence="1">
    <location>
        <begin position="1"/>
        <end position="26"/>
    </location>
</feature>
<evidence type="ECO:0000313" key="3">
    <source>
        <dbReference type="EMBL" id="TVM35033.1"/>
    </source>
</evidence>
<gene>
    <name evidence="3" type="ORF">DQK91_06425</name>
    <name evidence="2" type="ORF">E8L03_04010</name>
</gene>
<evidence type="ECO:0000313" key="2">
    <source>
        <dbReference type="EMBL" id="QJT08137.1"/>
    </source>
</evidence>
<organism evidence="3 4">
    <name type="scientific">Oceanidesulfovibrio marinus</name>
    <dbReference type="NCBI Taxonomy" id="370038"/>
    <lineage>
        <taxon>Bacteria</taxon>
        <taxon>Pseudomonadati</taxon>
        <taxon>Thermodesulfobacteriota</taxon>
        <taxon>Desulfovibrionia</taxon>
        <taxon>Desulfovibrionales</taxon>
        <taxon>Desulfovibrionaceae</taxon>
        <taxon>Oceanidesulfovibrio</taxon>
    </lineage>
</organism>
<dbReference type="RefSeq" id="WP_144234586.1">
    <property type="nucleotide sequence ID" value="NZ_CP039543.1"/>
</dbReference>
<dbReference type="Proteomes" id="UP000503251">
    <property type="component" value="Chromosome"/>
</dbReference>
<dbReference type="SUPFAM" id="SSF54427">
    <property type="entry name" value="NTF2-like"/>
    <property type="match status" value="1"/>
</dbReference>
<dbReference type="EMBL" id="QMIF01000003">
    <property type="protein sequence ID" value="TVM35033.1"/>
    <property type="molecule type" value="Genomic_DNA"/>
</dbReference>
<dbReference type="Proteomes" id="UP000434052">
    <property type="component" value="Unassembled WGS sequence"/>
</dbReference>
<dbReference type="Gene3D" id="3.10.450.50">
    <property type="match status" value="1"/>
</dbReference>
<name>A0A6P1ZIA6_9BACT</name>
<accession>A0A6P1ZIA6</accession>
<evidence type="ECO:0008006" key="6">
    <source>
        <dbReference type="Google" id="ProtNLM"/>
    </source>
</evidence>
<reference evidence="3 4" key="1">
    <citation type="submission" date="2018-06" db="EMBL/GenBank/DDBJ databases">
        <title>Complete genome of Desulfovibrio marinus P48SEP.</title>
        <authorList>
            <person name="Crispim J.S."/>
            <person name="Vidigal P.M.P."/>
            <person name="Silva L.C.F."/>
            <person name="Araujo L.C."/>
            <person name="Laguardia C.N."/>
            <person name="Dias R.S."/>
            <person name="Sousa M.P."/>
            <person name="Paula S.O."/>
            <person name="Silva C."/>
        </authorList>
    </citation>
    <scope>NUCLEOTIDE SEQUENCE [LARGE SCALE GENOMIC DNA]</scope>
    <source>
        <strain evidence="3 4">P48SEP</strain>
    </source>
</reference>
<protein>
    <recommendedName>
        <fullName evidence="6">SnoaL-like domain-containing protein</fullName>
    </recommendedName>
</protein>
<proteinExistence type="predicted"/>
<evidence type="ECO:0000256" key="1">
    <source>
        <dbReference type="SAM" id="MobiDB-lite"/>
    </source>
</evidence>
<evidence type="ECO:0000313" key="4">
    <source>
        <dbReference type="Proteomes" id="UP000434052"/>
    </source>
</evidence>
<dbReference type="EMBL" id="CP039543">
    <property type="protein sequence ID" value="QJT08137.1"/>
    <property type="molecule type" value="Genomic_DNA"/>
</dbReference>